<keyword evidence="5" id="KW-1185">Reference proteome</keyword>
<name>A0A1H1VMD2_9MICO</name>
<dbReference type="RefSeq" id="WP_083364164.1">
    <property type="nucleotide sequence ID" value="NZ_LT629742.1"/>
</dbReference>
<feature type="transmembrane region" description="Helical" evidence="2">
    <location>
        <begin position="39"/>
        <end position="64"/>
    </location>
</feature>
<sequence length="288" mass="29632">MSGFLGRLYRWRVVLIGASILLITLGTLAGALLPPGATVTAVAGLLPLLGLAGMAIGGVTAWVGGRGQRGDGPRIALGSPVAGRWLAMNSPATKTPSHGVRAYGQAFAIDLVHEPDATARPRFGGGAAMRRPEDFPAFGQPVFAMCDGVVVSVGQWHRDHRSRSSVLAVIYMMAEAAVRELGGPGFIIGNHVTIRSEGGHYALVAHLRRGSVLVRVGDAVRAGEQIASCGNSGNSSEPHVHAQLMDSASPWTAAGIPIEFTGIRLSGTSDSGPTAGLPADGEHMLAAG</sequence>
<organism evidence="4 5">
    <name type="scientific">Microterricola viridarii</name>
    <dbReference type="NCBI Taxonomy" id="412690"/>
    <lineage>
        <taxon>Bacteria</taxon>
        <taxon>Bacillati</taxon>
        <taxon>Actinomycetota</taxon>
        <taxon>Actinomycetes</taxon>
        <taxon>Micrococcales</taxon>
        <taxon>Microbacteriaceae</taxon>
        <taxon>Microterricola</taxon>
    </lineage>
</organism>
<dbReference type="GO" id="GO:0004222">
    <property type="term" value="F:metalloendopeptidase activity"/>
    <property type="evidence" value="ECO:0007669"/>
    <property type="project" value="TreeGrafter"/>
</dbReference>
<feature type="domain" description="M23ase beta-sheet core" evidence="3">
    <location>
        <begin position="139"/>
        <end position="247"/>
    </location>
</feature>
<dbReference type="InterPro" id="IPR016047">
    <property type="entry name" value="M23ase_b-sheet_dom"/>
</dbReference>
<gene>
    <name evidence="4" type="ORF">SAMN04489834_2303</name>
</gene>
<dbReference type="EMBL" id="LT629742">
    <property type="protein sequence ID" value="SDS85835.1"/>
    <property type="molecule type" value="Genomic_DNA"/>
</dbReference>
<dbReference type="CDD" id="cd12797">
    <property type="entry name" value="M23_peptidase"/>
    <property type="match status" value="1"/>
</dbReference>
<dbReference type="OrthoDB" id="9809488at2"/>
<dbReference type="Proteomes" id="UP000181956">
    <property type="component" value="Chromosome I"/>
</dbReference>
<dbReference type="PANTHER" id="PTHR21666:SF270">
    <property type="entry name" value="MUREIN HYDROLASE ACTIVATOR ENVC"/>
    <property type="match status" value="1"/>
</dbReference>
<reference evidence="5" key="1">
    <citation type="submission" date="2016-10" db="EMBL/GenBank/DDBJ databases">
        <authorList>
            <person name="Varghese N."/>
            <person name="Submissions S."/>
        </authorList>
    </citation>
    <scope>NUCLEOTIDE SEQUENCE [LARGE SCALE GENOMIC DNA]</scope>
    <source>
        <strain evidence="5">DSM 21772</strain>
    </source>
</reference>
<dbReference type="Pfam" id="PF01551">
    <property type="entry name" value="Peptidase_M23"/>
    <property type="match status" value="1"/>
</dbReference>
<dbReference type="PANTHER" id="PTHR21666">
    <property type="entry name" value="PEPTIDASE-RELATED"/>
    <property type="match status" value="1"/>
</dbReference>
<dbReference type="AlphaFoldDB" id="A0A1H1VMD2"/>
<dbReference type="Gene3D" id="2.70.70.10">
    <property type="entry name" value="Glucose Permease (Domain IIA)"/>
    <property type="match status" value="1"/>
</dbReference>
<feature type="transmembrane region" description="Helical" evidence="2">
    <location>
        <begin position="12"/>
        <end position="33"/>
    </location>
</feature>
<evidence type="ECO:0000256" key="1">
    <source>
        <dbReference type="SAM" id="MobiDB-lite"/>
    </source>
</evidence>
<dbReference type="InterPro" id="IPR050570">
    <property type="entry name" value="Cell_wall_metabolism_enzyme"/>
</dbReference>
<keyword evidence="2" id="KW-0812">Transmembrane</keyword>
<dbReference type="InterPro" id="IPR011055">
    <property type="entry name" value="Dup_hybrid_motif"/>
</dbReference>
<evidence type="ECO:0000313" key="5">
    <source>
        <dbReference type="Proteomes" id="UP000181956"/>
    </source>
</evidence>
<dbReference type="SUPFAM" id="SSF51261">
    <property type="entry name" value="Duplicated hybrid motif"/>
    <property type="match status" value="1"/>
</dbReference>
<evidence type="ECO:0000256" key="2">
    <source>
        <dbReference type="SAM" id="Phobius"/>
    </source>
</evidence>
<feature type="region of interest" description="Disordered" evidence="1">
    <location>
        <begin position="267"/>
        <end position="288"/>
    </location>
</feature>
<keyword evidence="2" id="KW-1133">Transmembrane helix</keyword>
<evidence type="ECO:0000313" key="4">
    <source>
        <dbReference type="EMBL" id="SDS85835.1"/>
    </source>
</evidence>
<evidence type="ECO:0000259" key="3">
    <source>
        <dbReference type="Pfam" id="PF01551"/>
    </source>
</evidence>
<proteinExistence type="predicted"/>
<accession>A0A1H1VMD2</accession>
<protein>
    <submittedName>
        <fullName evidence="4">Peptidase family M23</fullName>
    </submittedName>
</protein>
<keyword evidence="2" id="KW-0472">Membrane</keyword>
<dbReference type="STRING" id="412690.SAMN04489834_2303"/>